<evidence type="ECO:0000256" key="2">
    <source>
        <dbReference type="SAM" id="MobiDB-lite"/>
    </source>
</evidence>
<feature type="chain" id="PRO_5046755696" evidence="3">
    <location>
        <begin position="29"/>
        <end position="495"/>
    </location>
</feature>
<reference evidence="7" key="1">
    <citation type="journal article" date="2024" name="Algal Res.">
        <title>Biochemical, toxicological and genomic investigation of a high-biomass producing Limnothrix strain isolated from Italian shallow drinking water reservoir.</title>
        <authorList>
            <person name="Simonazzi M."/>
            <person name="Shishido T.K."/>
            <person name="Delbaje E."/>
            <person name="Wahlsten M."/>
            <person name="Fewer D.P."/>
            <person name="Sivonen K."/>
            <person name="Pezzolesi L."/>
            <person name="Pistocchi R."/>
        </authorList>
    </citation>
    <scope>NUCLEOTIDE SEQUENCE [LARGE SCALE GENOMIC DNA]</scope>
    <source>
        <strain evidence="7">LRLZ20PSL1</strain>
    </source>
</reference>
<dbReference type="Pfam" id="PF10531">
    <property type="entry name" value="SLBB"/>
    <property type="match status" value="1"/>
</dbReference>
<evidence type="ECO:0000313" key="6">
    <source>
        <dbReference type="EMBL" id="MFG3816892.1"/>
    </source>
</evidence>
<feature type="compositionally biased region" description="Pro residues" evidence="2">
    <location>
        <begin position="97"/>
        <end position="115"/>
    </location>
</feature>
<dbReference type="PANTHER" id="PTHR33619">
    <property type="entry name" value="POLYSACCHARIDE EXPORT PROTEIN GFCE-RELATED"/>
    <property type="match status" value="1"/>
</dbReference>
<dbReference type="Proteomes" id="UP001604335">
    <property type="component" value="Unassembled WGS sequence"/>
</dbReference>
<protein>
    <submittedName>
        <fullName evidence="6">Polysaccharide biosynthesis/export family protein</fullName>
    </submittedName>
</protein>
<keyword evidence="1 3" id="KW-0732">Signal</keyword>
<accession>A0ABW7C6Z4</accession>
<name>A0ABW7C6Z4_9CYAN</name>
<organism evidence="6 7">
    <name type="scientific">Limnothrix redekei LRLZ20PSL1</name>
    <dbReference type="NCBI Taxonomy" id="3112953"/>
    <lineage>
        <taxon>Bacteria</taxon>
        <taxon>Bacillati</taxon>
        <taxon>Cyanobacteriota</taxon>
        <taxon>Cyanophyceae</taxon>
        <taxon>Pseudanabaenales</taxon>
        <taxon>Pseudanabaenaceae</taxon>
        <taxon>Limnothrix</taxon>
    </lineage>
</organism>
<dbReference type="RefSeq" id="WP_393010926.1">
    <property type="nucleotide sequence ID" value="NZ_JAZAQF010000023.1"/>
</dbReference>
<feature type="compositionally biased region" description="Low complexity" evidence="2">
    <location>
        <begin position="116"/>
        <end position="146"/>
    </location>
</feature>
<evidence type="ECO:0000259" key="4">
    <source>
        <dbReference type="Pfam" id="PF02563"/>
    </source>
</evidence>
<proteinExistence type="predicted"/>
<dbReference type="EMBL" id="JAZAQF010000023">
    <property type="protein sequence ID" value="MFG3816892.1"/>
    <property type="molecule type" value="Genomic_DNA"/>
</dbReference>
<feature type="region of interest" description="Disordered" evidence="2">
    <location>
        <begin position="476"/>
        <end position="495"/>
    </location>
</feature>
<feature type="region of interest" description="Disordered" evidence="2">
    <location>
        <begin position="36"/>
        <end position="160"/>
    </location>
</feature>
<evidence type="ECO:0000259" key="5">
    <source>
        <dbReference type="Pfam" id="PF10531"/>
    </source>
</evidence>
<dbReference type="Gene3D" id="3.30.1950.10">
    <property type="entry name" value="wza like domain"/>
    <property type="match status" value="1"/>
</dbReference>
<dbReference type="Gene3D" id="3.10.560.10">
    <property type="entry name" value="Outer membrane lipoprotein wza domain like"/>
    <property type="match status" value="1"/>
</dbReference>
<feature type="domain" description="Polysaccharide export protein N-terminal" evidence="4">
    <location>
        <begin position="167"/>
        <end position="237"/>
    </location>
</feature>
<evidence type="ECO:0000313" key="7">
    <source>
        <dbReference type="Proteomes" id="UP001604335"/>
    </source>
</evidence>
<feature type="domain" description="Soluble ligand binding" evidence="5">
    <location>
        <begin position="247"/>
        <end position="294"/>
    </location>
</feature>
<dbReference type="Pfam" id="PF02563">
    <property type="entry name" value="Poly_export"/>
    <property type="match status" value="1"/>
</dbReference>
<keyword evidence="7" id="KW-1185">Reference proteome</keyword>
<gene>
    <name evidence="6" type="ORF">VPK24_04515</name>
</gene>
<feature type="signal peptide" evidence="3">
    <location>
        <begin position="1"/>
        <end position="28"/>
    </location>
</feature>
<feature type="compositionally biased region" description="Polar residues" evidence="2">
    <location>
        <begin position="46"/>
        <end position="69"/>
    </location>
</feature>
<dbReference type="InterPro" id="IPR049712">
    <property type="entry name" value="Poly_export"/>
</dbReference>
<evidence type="ECO:0000256" key="1">
    <source>
        <dbReference type="ARBA" id="ARBA00022729"/>
    </source>
</evidence>
<dbReference type="InterPro" id="IPR003715">
    <property type="entry name" value="Poly_export_N"/>
</dbReference>
<sequence length="495" mass="52710">MARSSLPALTLALSRCLPIVLLSSQAIAVLAQTPRQGANGSGLDQPINQPTNQPVNQPDRNSDPSTAASTAEVVFPDIPRSGPDRPQLRPIQAAPQPNRPPATLTPPAQPAPGPAPAQSSGPNAAPVPLLQPGQPGQPGQLGQPRQPGQPIPDWPESLTAPPPEWRVYRLSSYDTIAIQVQGFPELNTSTIVNVQGQISVPLLGIVNAEGLTTAELQKFLQQGYERYLVNPIVTVGVLTPVNPDIVVTGEVVKPGFYRVSPFDTVVTALVASGGATDWADLRAIKVRRQLPDGSTIEKNVNLLSLLVEGAPEPRIYLQDGDAIVVPRRESGIDPGYDADLMARSNVARAAIRIRMVNYAGRGGLVTLTLPNGSTFIDALNGVSLDTARLRRIALIRFDPEQGKPVTRILDGKAAFMGDPANNPPLRDNDVVVVNRNLIARITYALNTVTQPFRDVLGFLLFFQQLDEAATSLFGPGGTFGGQAETEEEGSSSNND</sequence>
<comment type="caution">
    <text evidence="6">The sequence shown here is derived from an EMBL/GenBank/DDBJ whole genome shotgun (WGS) entry which is preliminary data.</text>
</comment>
<dbReference type="InterPro" id="IPR019554">
    <property type="entry name" value="Soluble_ligand-bd"/>
</dbReference>
<evidence type="ECO:0000256" key="3">
    <source>
        <dbReference type="SAM" id="SignalP"/>
    </source>
</evidence>
<dbReference type="PANTHER" id="PTHR33619:SF3">
    <property type="entry name" value="POLYSACCHARIDE EXPORT PROTEIN GFCE-RELATED"/>
    <property type="match status" value="1"/>
</dbReference>